<accession>A0A3M0CRU4</accession>
<gene>
    <name evidence="1" type="ORF">BXY39_0715</name>
</gene>
<name>A0A3M0CRU4_9PROT</name>
<sequence>MAYVQIYFNGFNVAPLAFTGTANIADGVAVQVTPQPAHCIWGAAPHDFTHAAGTFRGNERQPEAYRITQADDAGIVFTPNAAGMPTVTYRP</sequence>
<organism evidence="1 2">
    <name type="scientific">Eilatimonas milleporae</name>
    <dbReference type="NCBI Taxonomy" id="911205"/>
    <lineage>
        <taxon>Bacteria</taxon>
        <taxon>Pseudomonadati</taxon>
        <taxon>Pseudomonadota</taxon>
        <taxon>Alphaproteobacteria</taxon>
        <taxon>Kordiimonadales</taxon>
        <taxon>Kordiimonadaceae</taxon>
        <taxon>Eilatimonas</taxon>
    </lineage>
</organism>
<keyword evidence="2" id="KW-1185">Reference proteome</keyword>
<dbReference type="Proteomes" id="UP000271227">
    <property type="component" value="Unassembled WGS sequence"/>
</dbReference>
<evidence type="ECO:0000313" key="1">
    <source>
        <dbReference type="EMBL" id="RMB12222.1"/>
    </source>
</evidence>
<reference evidence="1 2" key="1">
    <citation type="submission" date="2018-10" db="EMBL/GenBank/DDBJ databases">
        <title>Genomic Encyclopedia of Archaeal and Bacterial Type Strains, Phase II (KMG-II): from individual species to whole genera.</title>
        <authorList>
            <person name="Goeker M."/>
        </authorList>
    </citation>
    <scope>NUCLEOTIDE SEQUENCE [LARGE SCALE GENOMIC DNA]</scope>
    <source>
        <strain evidence="1 2">DSM 25217</strain>
    </source>
</reference>
<comment type="caution">
    <text evidence="1">The sequence shown here is derived from an EMBL/GenBank/DDBJ whole genome shotgun (WGS) entry which is preliminary data.</text>
</comment>
<protein>
    <submittedName>
        <fullName evidence="1">Uncharacterized protein</fullName>
    </submittedName>
</protein>
<dbReference type="AlphaFoldDB" id="A0A3M0CRU4"/>
<dbReference type="InParanoid" id="A0A3M0CRU4"/>
<dbReference type="RefSeq" id="WP_121937411.1">
    <property type="nucleotide sequence ID" value="NZ_REFR01000009.1"/>
</dbReference>
<evidence type="ECO:0000313" key="2">
    <source>
        <dbReference type="Proteomes" id="UP000271227"/>
    </source>
</evidence>
<dbReference type="EMBL" id="REFR01000009">
    <property type="protein sequence ID" value="RMB12222.1"/>
    <property type="molecule type" value="Genomic_DNA"/>
</dbReference>
<proteinExistence type="predicted"/>